<name>A0A2P8FE37_9RHOB</name>
<dbReference type="InterPro" id="IPR051540">
    <property type="entry name" value="S-2-haloacid_dehalogenase"/>
</dbReference>
<reference evidence="4 5" key="1">
    <citation type="submission" date="2018-03" db="EMBL/GenBank/DDBJ databases">
        <title>Genomic Encyclopedia of Archaeal and Bacterial Type Strains, Phase II (KMG-II): from individual species to whole genera.</title>
        <authorList>
            <person name="Goeker M."/>
        </authorList>
    </citation>
    <scope>NUCLEOTIDE SEQUENCE [LARGE SCALE GENOMIC DNA]</scope>
    <source>
        <strain evidence="4 5">DSM 100673</strain>
    </source>
</reference>
<dbReference type="InterPro" id="IPR036412">
    <property type="entry name" value="HAD-like_sf"/>
</dbReference>
<dbReference type="InterPro" id="IPR006328">
    <property type="entry name" value="2-HAD"/>
</dbReference>
<dbReference type="Gene3D" id="1.10.150.240">
    <property type="entry name" value="Putative phosphatase, domain 2"/>
    <property type="match status" value="1"/>
</dbReference>
<comment type="similarity">
    <text evidence="1 3">Belongs to the HAD-like hydrolase superfamily. S-2-haloalkanoic acid dehalogenase family.</text>
</comment>
<evidence type="ECO:0000256" key="1">
    <source>
        <dbReference type="ARBA" id="ARBA00008106"/>
    </source>
</evidence>
<comment type="caution">
    <text evidence="4">The sequence shown here is derived from an EMBL/GenBank/DDBJ whole genome shotgun (WGS) entry which is preliminary data.</text>
</comment>
<dbReference type="SFLD" id="SFLDG01135">
    <property type="entry name" value="C1.5.6:_HAD__Beta-PGM__Phospha"/>
    <property type="match status" value="1"/>
</dbReference>
<dbReference type="RefSeq" id="WP_106608015.1">
    <property type="nucleotide sequence ID" value="NZ_PYGJ01000004.1"/>
</dbReference>
<dbReference type="InterPro" id="IPR023198">
    <property type="entry name" value="PGP-like_dom2"/>
</dbReference>
<dbReference type="PANTHER" id="PTHR43316">
    <property type="entry name" value="HYDROLASE, HALOACID DELAHOGENASE-RELATED"/>
    <property type="match status" value="1"/>
</dbReference>
<keyword evidence="2 3" id="KW-0378">Hydrolase</keyword>
<dbReference type="InterPro" id="IPR006439">
    <property type="entry name" value="HAD-SF_hydro_IA"/>
</dbReference>
<evidence type="ECO:0000256" key="3">
    <source>
        <dbReference type="RuleBase" id="RU368077"/>
    </source>
</evidence>
<protein>
    <recommendedName>
        <fullName evidence="3">(S)-2-haloacid dehalogenase</fullName>
        <ecNumber evidence="3">3.8.1.2</ecNumber>
    </recommendedName>
    <alternativeName>
        <fullName evidence="3">2-haloalkanoic acid dehalogenase</fullName>
    </alternativeName>
    <alternativeName>
        <fullName evidence="3">Halocarboxylic acid halidohydrolase</fullName>
    </alternativeName>
    <alternativeName>
        <fullName evidence="3">L-2-haloacid dehalogenase</fullName>
    </alternativeName>
</protein>
<dbReference type="Gene3D" id="3.40.50.1000">
    <property type="entry name" value="HAD superfamily/HAD-like"/>
    <property type="match status" value="1"/>
</dbReference>
<dbReference type="CDD" id="cd02588">
    <property type="entry name" value="HAD_L2-DEX"/>
    <property type="match status" value="1"/>
</dbReference>
<gene>
    <name evidence="4" type="ORF">CLV88_10447</name>
</gene>
<dbReference type="SFLD" id="SFLDF00045">
    <property type="entry name" value="2-haloacid_dehalogenase"/>
    <property type="match status" value="1"/>
</dbReference>
<evidence type="ECO:0000313" key="4">
    <source>
        <dbReference type="EMBL" id="PSL19989.1"/>
    </source>
</evidence>
<dbReference type="GO" id="GO:0018784">
    <property type="term" value="F:(S)-2-haloacid dehalogenase activity"/>
    <property type="evidence" value="ECO:0007669"/>
    <property type="project" value="UniProtKB-UniRule"/>
</dbReference>
<proteinExistence type="inferred from homology"/>
<dbReference type="NCBIfam" id="TIGR01428">
    <property type="entry name" value="HAD_type_II"/>
    <property type="match status" value="1"/>
</dbReference>
<dbReference type="SUPFAM" id="SSF56784">
    <property type="entry name" value="HAD-like"/>
    <property type="match status" value="1"/>
</dbReference>
<dbReference type="Proteomes" id="UP000240418">
    <property type="component" value="Unassembled WGS sequence"/>
</dbReference>
<dbReference type="PANTHER" id="PTHR43316:SF3">
    <property type="entry name" value="HALOACID DEHALOGENASE, TYPE II (AFU_ORTHOLOGUE AFUA_2G07750)-RELATED"/>
    <property type="match status" value="1"/>
</dbReference>
<dbReference type="AlphaFoldDB" id="A0A2P8FE37"/>
<keyword evidence="5" id="KW-1185">Reference proteome</keyword>
<dbReference type="SFLD" id="SFLDG01129">
    <property type="entry name" value="C1.5:_HAD__Beta-PGM__Phosphata"/>
    <property type="match status" value="1"/>
</dbReference>
<dbReference type="Pfam" id="PF00702">
    <property type="entry name" value="Hydrolase"/>
    <property type="match status" value="1"/>
</dbReference>
<evidence type="ECO:0000256" key="2">
    <source>
        <dbReference type="ARBA" id="ARBA00022801"/>
    </source>
</evidence>
<comment type="function">
    <text evidence="3">Catalyzes the hydrolytic dehalogenation of small (S)-2-haloalkanoic acids to yield the corresponding (R)-2-hydroxyalkanoic acids.</text>
</comment>
<dbReference type="SFLD" id="SFLDS00003">
    <property type="entry name" value="Haloacid_Dehalogenase"/>
    <property type="match status" value="1"/>
</dbReference>
<dbReference type="EC" id="3.8.1.2" evidence="3"/>
<dbReference type="PRINTS" id="PR00413">
    <property type="entry name" value="HADHALOGNASE"/>
</dbReference>
<dbReference type="NCBIfam" id="TIGR01493">
    <property type="entry name" value="HAD-SF-IA-v2"/>
    <property type="match status" value="1"/>
</dbReference>
<comment type="catalytic activity">
    <reaction evidence="3">
        <text>an (S)-2-haloacid + H2O = a (2R)-2-hydroxycarboxylate + a halide anion + H(+)</text>
        <dbReference type="Rhea" id="RHEA:11192"/>
        <dbReference type="ChEBI" id="CHEBI:15377"/>
        <dbReference type="ChEBI" id="CHEBI:15378"/>
        <dbReference type="ChEBI" id="CHEBI:16042"/>
        <dbReference type="ChEBI" id="CHEBI:58314"/>
        <dbReference type="ChEBI" id="CHEBI:137405"/>
        <dbReference type="EC" id="3.8.1.2"/>
    </reaction>
</comment>
<sequence>MPITTCIFDAYGTLFDVAAAAREAAAEPGRAVFAEHWPRVAQDWRLKQLQYTWLRAVSDAHCDFWDVTKDGLDWALEASGLEGDPELRERLLQLYWELSAYPEVPRMLAELKEQGMNTAILSNGSPAMLDGAVQSAGIGAFLDDVLSVESVGIFKPAASVYDLVLKRFECQPDNVLFVSSNGWDAACATGFGFTTAWVNRAGEPIDRLPWVPELVLSDLTGIPEETNR</sequence>
<organism evidence="4 5">
    <name type="scientific">Shimia abyssi</name>
    <dbReference type="NCBI Taxonomy" id="1662395"/>
    <lineage>
        <taxon>Bacteria</taxon>
        <taxon>Pseudomonadati</taxon>
        <taxon>Pseudomonadota</taxon>
        <taxon>Alphaproteobacteria</taxon>
        <taxon>Rhodobacterales</taxon>
        <taxon>Roseobacteraceae</taxon>
    </lineage>
</organism>
<dbReference type="InterPro" id="IPR023214">
    <property type="entry name" value="HAD_sf"/>
</dbReference>
<evidence type="ECO:0000313" key="5">
    <source>
        <dbReference type="Proteomes" id="UP000240418"/>
    </source>
</evidence>
<dbReference type="EMBL" id="PYGJ01000004">
    <property type="protein sequence ID" value="PSL19989.1"/>
    <property type="molecule type" value="Genomic_DNA"/>
</dbReference>
<accession>A0A2P8FE37</accession>
<dbReference type="OrthoDB" id="7989657at2"/>